<reference evidence="5 6" key="1">
    <citation type="submission" date="2019-03" db="EMBL/GenBank/DDBJ databases">
        <title>Draft genome sequence of Xylaria hypoxylon DSM 108379, a ubiquitous saprotrophic-parasitic fungi on hardwood.</title>
        <authorList>
            <person name="Buettner E."/>
            <person name="Leonhardt S."/>
            <person name="Gebauer A.M."/>
            <person name="Liers C."/>
            <person name="Hofrichter M."/>
            <person name="Kellner H."/>
        </authorList>
    </citation>
    <scope>NUCLEOTIDE SEQUENCE [LARGE SCALE GENOMIC DNA]</scope>
    <source>
        <strain evidence="5 6">DSM 108379</strain>
    </source>
</reference>
<evidence type="ECO:0000256" key="3">
    <source>
        <dbReference type="ARBA" id="ARBA00022827"/>
    </source>
</evidence>
<comment type="similarity">
    <text evidence="1">Belongs to the paxM FAD-dependent monooxygenase family.</text>
</comment>
<gene>
    <name evidence="5" type="ORF">E0Z10_g4554</name>
</gene>
<sequence>MSGPQSTIRVAIVGGGIGAAALLRGLLRHSHIAADIYESRPSFKEEGHSIALTSAAEEILLKLDPSLDDCLSRAEAVYTASEFRIASGPYAGQLVDYPSLNDYKERMVDPQKLLDELLRGTPPRMVHANSRISSITEVSPGGCVILNFVGGTQKKYDIVVGADGVHGITREFVLGADDPALRPQHTGVWRLPIKVPYKRALDAMGPEFLDPHRPCQTSWIGDGTFLQHDYMGGEKDVHITAYAANSGYSPQGWASLLTPEEFGAVFANIPLTVCRGMVNLIKSLYTVQIAGISYMQHKPARTYVTKNAALIDGAAHSVVLVHGVNALIGLEEAYILSVLLSRVASRAAIPAALQAFDHVCRPRAEEAARHTIQCGLLTIGKDQEVGLDPYLMGPRLQYHWNVLKESKIEAQQANAIQLMDQLSMQH</sequence>
<keyword evidence="3" id="KW-0274">FAD</keyword>
<evidence type="ECO:0000256" key="2">
    <source>
        <dbReference type="ARBA" id="ARBA00022630"/>
    </source>
</evidence>
<organism evidence="5 6">
    <name type="scientific">Xylaria hypoxylon</name>
    <dbReference type="NCBI Taxonomy" id="37992"/>
    <lineage>
        <taxon>Eukaryota</taxon>
        <taxon>Fungi</taxon>
        <taxon>Dikarya</taxon>
        <taxon>Ascomycota</taxon>
        <taxon>Pezizomycotina</taxon>
        <taxon>Sordariomycetes</taxon>
        <taxon>Xylariomycetidae</taxon>
        <taxon>Xylariales</taxon>
        <taxon>Xylariaceae</taxon>
        <taxon>Xylaria</taxon>
    </lineage>
</organism>
<dbReference type="SUPFAM" id="SSF51905">
    <property type="entry name" value="FAD/NAD(P)-binding domain"/>
    <property type="match status" value="1"/>
</dbReference>
<evidence type="ECO:0000313" key="6">
    <source>
        <dbReference type="Proteomes" id="UP000297716"/>
    </source>
</evidence>
<keyword evidence="4" id="KW-0560">Oxidoreductase</keyword>
<evidence type="ECO:0000256" key="1">
    <source>
        <dbReference type="ARBA" id="ARBA00007992"/>
    </source>
</evidence>
<evidence type="ECO:0008006" key="7">
    <source>
        <dbReference type="Google" id="ProtNLM"/>
    </source>
</evidence>
<evidence type="ECO:0000313" key="5">
    <source>
        <dbReference type="EMBL" id="TGJ84200.1"/>
    </source>
</evidence>
<dbReference type="InterPro" id="IPR036188">
    <property type="entry name" value="FAD/NAD-bd_sf"/>
</dbReference>
<dbReference type="STRING" id="37992.A0A4Z0YYC5"/>
<protein>
    <recommendedName>
        <fullName evidence="7">FAD-binding domain-containing protein</fullName>
    </recommendedName>
</protein>
<evidence type="ECO:0000256" key="4">
    <source>
        <dbReference type="ARBA" id="ARBA00023002"/>
    </source>
</evidence>
<dbReference type="PANTHER" id="PTHR46720:SF3">
    <property type="entry name" value="FAD-BINDING DOMAIN-CONTAINING PROTEIN-RELATED"/>
    <property type="match status" value="1"/>
</dbReference>
<dbReference type="OrthoDB" id="417877at2759"/>
<dbReference type="Gene3D" id="3.50.50.60">
    <property type="entry name" value="FAD/NAD(P)-binding domain"/>
    <property type="match status" value="1"/>
</dbReference>
<dbReference type="EMBL" id="SKBN01000073">
    <property type="protein sequence ID" value="TGJ84200.1"/>
    <property type="molecule type" value="Genomic_DNA"/>
</dbReference>
<dbReference type="GO" id="GO:0016491">
    <property type="term" value="F:oxidoreductase activity"/>
    <property type="evidence" value="ECO:0007669"/>
    <property type="project" value="UniProtKB-KW"/>
</dbReference>
<dbReference type="AlphaFoldDB" id="A0A4Z0YYC5"/>
<comment type="caution">
    <text evidence="5">The sequence shown here is derived from an EMBL/GenBank/DDBJ whole genome shotgun (WGS) entry which is preliminary data.</text>
</comment>
<accession>A0A4Z0YYC5</accession>
<dbReference type="PANTHER" id="PTHR46720">
    <property type="entry name" value="HYDROXYLASE, PUTATIVE (AFU_ORTHOLOGUE AFUA_3G01460)-RELATED"/>
    <property type="match status" value="1"/>
</dbReference>
<dbReference type="Proteomes" id="UP000297716">
    <property type="component" value="Unassembled WGS sequence"/>
</dbReference>
<keyword evidence="2" id="KW-0285">Flavoprotein</keyword>
<dbReference type="InterPro" id="IPR051104">
    <property type="entry name" value="FAD_monoxygenase"/>
</dbReference>
<keyword evidence="6" id="KW-1185">Reference proteome</keyword>
<dbReference type="GO" id="GO:0044550">
    <property type="term" value="P:secondary metabolite biosynthetic process"/>
    <property type="evidence" value="ECO:0007669"/>
    <property type="project" value="TreeGrafter"/>
</dbReference>
<name>A0A4Z0YYC5_9PEZI</name>
<proteinExistence type="inferred from homology"/>